<accession>A0A1C3NWI5</accession>
<keyword evidence="2" id="KW-1185">Reference proteome</keyword>
<name>A0A1C3NWI5_9ACTN</name>
<gene>
    <name evidence="1" type="ORF">FDG2_1873</name>
</gene>
<dbReference type="EMBL" id="FLUV01000790">
    <property type="protein sequence ID" value="SBW21036.1"/>
    <property type="molecule type" value="Genomic_DNA"/>
</dbReference>
<evidence type="ECO:0000313" key="2">
    <source>
        <dbReference type="Proteomes" id="UP000199013"/>
    </source>
</evidence>
<protein>
    <submittedName>
        <fullName evidence="1">Uncharacterized protein</fullName>
    </submittedName>
</protein>
<evidence type="ECO:0000313" key="1">
    <source>
        <dbReference type="EMBL" id="SBW21036.1"/>
    </source>
</evidence>
<dbReference type="Proteomes" id="UP000199013">
    <property type="component" value="Unassembled WGS sequence"/>
</dbReference>
<organism evidence="1 2">
    <name type="scientific">Candidatus Protofrankia californiensis</name>
    <dbReference type="NCBI Taxonomy" id="1839754"/>
    <lineage>
        <taxon>Bacteria</taxon>
        <taxon>Bacillati</taxon>
        <taxon>Actinomycetota</taxon>
        <taxon>Actinomycetes</taxon>
        <taxon>Frankiales</taxon>
        <taxon>Frankiaceae</taxon>
        <taxon>Protofrankia</taxon>
    </lineage>
</organism>
<proteinExistence type="predicted"/>
<dbReference type="AlphaFoldDB" id="A0A1C3NWI5"/>
<sequence length="56" mass="6105">MGEPVIDVVYETTDAEDEYDRQCLDAALAEGGEPIPLRALLAELGIDPDELDDDQV</sequence>
<reference evidence="2" key="1">
    <citation type="submission" date="2016-02" db="EMBL/GenBank/DDBJ databases">
        <authorList>
            <person name="Wibberg D."/>
        </authorList>
    </citation>
    <scope>NUCLEOTIDE SEQUENCE [LARGE SCALE GENOMIC DNA]</scope>
</reference>